<dbReference type="OrthoDB" id="9809429at2"/>
<dbReference type="InterPro" id="IPR000652">
    <property type="entry name" value="Triosephosphate_isomerase"/>
</dbReference>
<keyword evidence="3 6" id="KW-0963">Cytoplasm</keyword>
<gene>
    <name evidence="6" type="primary">tpiA</name>
    <name evidence="8" type="ORF">DBZ36_07570</name>
</gene>
<evidence type="ECO:0000256" key="5">
    <source>
        <dbReference type="ARBA" id="ARBA00023235"/>
    </source>
</evidence>
<dbReference type="Pfam" id="PF00121">
    <property type="entry name" value="TIM"/>
    <property type="match status" value="1"/>
</dbReference>
<dbReference type="UniPathway" id="UPA00109">
    <property type="reaction ID" value="UER00189"/>
</dbReference>
<dbReference type="GO" id="GO:0019563">
    <property type="term" value="P:glycerol catabolic process"/>
    <property type="evidence" value="ECO:0007669"/>
    <property type="project" value="TreeGrafter"/>
</dbReference>
<dbReference type="CDD" id="cd00311">
    <property type="entry name" value="TIM"/>
    <property type="match status" value="1"/>
</dbReference>
<comment type="caution">
    <text evidence="6">Lacks conserved residue(s) required for the propagation of feature annotation.</text>
</comment>
<dbReference type="GO" id="GO:0046166">
    <property type="term" value="P:glyceraldehyde-3-phosphate biosynthetic process"/>
    <property type="evidence" value="ECO:0007669"/>
    <property type="project" value="TreeGrafter"/>
</dbReference>
<dbReference type="SUPFAM" id="SSF51351">
    <property type="entry name" value="Triosephosphate isomerase (TIM)"/>
    <property type="match status" value="1"/>
</dbReference>
<dbReference type="NCBIfam" id="TIGR00419">
    <property type="entry name" value="tim"/>
    <property type="match status" value="1"/>
</dbReference>
<reference evidence="8 9" key="1">
    <citation type="submission" date="2018-09" db="EMBL/GenBank/DDBJ databases">
        <authorList>
            <person name="Wang Z."/>
        </authorList>
    </citation>
    <scope>NUCLEOTIDE SEQUENCE [LARGE SCALE GENOMIC DNA]</scope>
    <source>
        <strain evidence="8 9">ALS 81</strain>
    </source>
</reference>
<dbReference type="UniPathway" id="UPA00138"/>
<proteinExistence type="inferred from homology"/>
<evidence type="ECO:0000256" key="4">
    <source>
        <dbReference type="ARBA" id="ARBA00023152"/>
    </source>
</evidence>
<dbReference type="RefSeq" id="WP_120354295.1">
    <property type="nucleotide sequence ID" value="NZ_RAQO01000004.1"/>
</dbReference>
<dbReference type="Proteomes" id="UP000286482">
    <property type="component" value="Unassembled WGS sequence"/>
</dbReference>
<evidence type="ECO:0000313" key="8">
    <source>
        <dbReference type="EMBL" id="RKF20291.1"/>
    </source>
</evidence>
<organism evidence="8 9">
    <name type="scientific">Alginatibacterium sediminis</name>
    <dbReference type="NCBI Taxonomy" id="2164068"/>
    <lineage>
        <taxon>Bacteria</taxon>
        <taxon>Pseudomonadati</taxon>
        <taxon>Pseudomonadota</taxon>
        <taxon>Gammaproteobacteria</taxon>
        <taxon>Alteromonadales</taxon>
        <taxon>Alteromonadaceae</taxon>
        <taxon>Alginatibacterium</taxon>
    </lineage>
</organism>
<evidence type="ECO:0000256" key="3">
    <source>
        <dbReference type="ARBA" id="ARBA00022490"/>
    </source>
</evidence>
<dbReference type="EMBL" id="RAQO01000004">
    <property type="protein sequence ID" value="RKF20291.1"/>
    <property type="molecule type" value="Genomic_DNA"/>
</dbReference>
<name>A0A420EHR9_9ALTE</name>
<comment type="pathway">
    <text evidence="6 7">Carbohydrate degradation; glycolysis; D-glyceraldehyde 3-phosphate from glycerone phosphate: step 1/1.</text>
</comment>
<evidence type="ECO:0000256" key="6">
    <source>
        <dbReference type="HAMAP-Rule" id="MF_00147"/>
    </source>
</evidence>
<dbReference type="PANTHER" id="PTHR21139:SF42">
    <property type="entry name" value="TRIOSEPHOSPHATE ISOMERASE"/>
    <property type="match status" value="1"/>
</dbReference>
<keyword evidence="9" id="KW-1185">Reference proteome</keyword>
<protein>
    <recommendedName>
        <fullName evidence="6 7">Triosephosphate isomerase</fullName>
        <shortName evidence="6">TIM</shortName>
        <shortName evidence="6">TPI</shortName>
        <ecNumber evidence="6 7">5.3.1.1</ecNumber>
    </recommendedName>
    <alternativeName>
        <fullName evidence="6">Triose-phosphate isomerase</fullName>
    </alternativeName>
</protein>
<feature type="binding site" evidence="6">
    <location>
        <position position="175"/>
    </location>
    <ligand>
        <name>substrate</name>
    </ligand>
</feature>
<feature type="active site" description="Proton acceptor" evidence="6">
    <location>
        <position position="169"/>
    </location>
</feature>
<feature type="binding site" evidence="6">
    <location>
        <position position="215"/>
    </location>
    <ligand>
        <name>substrate</name>
    </ligand>
</feature>
<evidence type="ECO:0000256" key="1">
    <source>
        <dbReference type="ARBA" id="ARBA00007422"/>
    </source>
</evidence>
<comment type="similarity">
    <text evidence="1 6 7">Belongs to the triosephosphate isomerase family.</text>
</comment>
<accession>A0A420EHR9</accession>
<sequence>MNRKWIGTSWKMNKTKAQAQLFCDGLKSWLSDNQVNDIQCFVIPPFTYLDFVASQLESSDVKVGAQNMAWAENGAFTGEISAEMLTDCGATIVELGHSERREYFAETDERVNAKVKTALKHKLKPLICVGDTLEQKHSGCSVEAVLCQVKQSLVGLSLIEVSNVILAYEPVWAIGEHGQAASIKDVELVHCAIKAYLKSLDHGLVDDVPLLYGGSVNPSNARDLIDCEFVDGLFIGRSAWQVEGYTQIIRLCQ</sequence>
<comment type="function">
    <text evidence="6">Involved in the gluconeogenesis. Catalyzes stereospecifically the conversion of dihydroxyacetone phosphate (DHAP) to D-glyceraldehyde-3-phosphate (G3P).</text>
</comment>
<comment type="caution">
    <text evidence="8">The sequence shown here is derived from an EMBL/GenBank/DDBJ whole genome shotgun (WGS) entry which is preliminary data.</text>
</comment>
<dbReference type="NCBIfam" id="NF000722">
    <property type="entry name" value="PRK00042.2-1"/>
    <property type="match status" value="1"/>
</dbReference>
<dbReference type="GO" id="GO:0004807">
    <property type="term" value="F:triose-phosphate isomerase activity"/>
    <property type="evidence" value="ECO:0007669"/>
    <property type="project" value="UniProtKB-UniRule"/>
</dbReference>
<comment type="subcellular location">
    <subcellularLocation>
        <location evidence="6 7">Cytoplasm</location>
    </subcellularLocation>
</comment>
<keyword evidence="5 6" id="KW-0413">Isomerase</keyword>
<feature type="active site" description="Electrophile" evidence="6">
    <location>
        <position position="97"/>
    </location>
</feature>
<dbReference type="InterPro" id="IPR035990">
    <property type="entry name" value="TIM_sf"/>
</dbReference>
<dbReference type="PROSITE" id="PS51440">
    <property type="entry name" value="TIM_2"/>
    <property type="match status" value="1"/>
</dbReference>
<comment type="pathway">
    <text evidence="6 7">Carbohydrate biosynthesis; gluconeogenesis.</text>
</comment>
<comment type="catalytic activity">
    <reaction evidence="6 7">
        <text>D-glyceraldehyde 3-phosphate = dihydroxyacetone phosphate</text>
        <dbReference type="Rhea" id="RHEA:18585"/>
        <dbReference type="ChEBI" id="CHEBI:57642"/>
        <dbReference type="ChEBI" id="CHEBI:59776"/>
        <dbReference type="EC" id="5.3.1.1"/>
    </reaction>
</comment>
<dbReference type="GO" id="GO:0005829">
    <property type="term" value="C:cytosol"/>
    <property type="evidence" value="ECO:0007669"/>
    <property type="project" value="TreeGrafter"/>
</dbReference>
<evidence type="ECO:0000256" key="2">
    <source>
        <dbReference type="ARBA" id="ARBA00022432"/>
    </source>
</evidence>
<dbReference type="PANTHER" id="PTHR21139">
    <property type="entry name" value="TRIOSEPHOSPHATE ISOMERASE"/>
    <property type="match status" value="1"/>
</dbReference>
<dbReference type="AlphaFoldDB" id="A0A420EHR9"/>
<evidence type="ECO:0000313" key="9">
    <source>
        <dbReference type="Proteomes" id="UP000286482"/>
    </source>
</evidence>
<keyword evidence="4 6" id="KW-0324">Glycolysis</keyword>
<dbReference type="Gene3D" id="3.20.20.70">
    <property type="entry name" value="Aldolase class I"/>
    <property type="match status" value="1"/>
</dbReference>
<dbReference type="InterPro" id="IPR013785">
    <property type="entry name" value="Aldolase_TIM"/>
</dbReference>
<keyword evidence="2 6" id="KW-0312">Gluconeogenesis</keyword>
<dbReference type="GO" id="GO:0006096">
    <property type="term" value="P:glycolytic process"/>
    <property type="evidence" value="ECO:0007669"/>
    <property type="project" value="UniProtKB-UniRule"/>
</dbReference>
<dbReference type="GO" id="GO:0006094">
    <property type="term" value="P:gluconeogenesis"/>
    <property type="evidence" value="ECO:0007669"/>
    <property type="project" value="UniProtKB-UniRule"/>
</dbReference>
<dbReference type="EC" id="5.3.1.1" evidence="6 7"/>
<dbReference type="InterPro" id="IPR022896">
    <property type="entry name" value="TrioseP_Isoase_bac/euk"/>
</dbReference>
<evidence type="ECO:0000256" key="7">
    <source>
        <dbReference type="RuleBase" id="RU363013"/>
    </source>
</evidence>
<dbReference type="HAMAP" id="MF_00147_B">
    <property type="entry name" value="TIM_B"/>
    <property type="match status" value="1"/>
</dbReference>
<comment type="subunit">
    <text evidence="6 7">Homodimer.</text>
</comment>